<dbReference type="GO" id="GO:0005886">
    <property type="term" value="C:plasma membrane"/>
    <property type="evidence" value="ECO:0007669"/>
    <property type="project" value="UniProtKB-SubCell"/>
</dbReference>
<keyword evidence="4 6" id="KW-1133">Transmembrane helix</keyword>
<sequence>MFLSLFIKGILIGLAVSVPLGPIGLLIIQRTVNKDRTAGILSGMGASLSDTIYAIVAGYSLTYIIDFIQAYQITFQIIGALIVLLLGIHIFVKNPVKDLKRYRKRGSNYFQDLASTFLITFPNPMVVFIFLAVFASSGIAFQLDQPYQAIVIVSGVFVGANSWWLLLTGMVSFFRHKFNLRVLWWFNKIAGALIMVLVVVTLVLSLVENFRI</sequence>
<feature type="transmembrane region" description="Helical" evidence="6">
    <location>
        <begin position="113"/>
        <end position="135"/>
    </location>
</feature>
<feature type="transmembrane region" description="Helical" evidence="6">
    <location>
        <begin position="185"/>
        <end position="207"/>
    </location>
</feature>
<reference evidence="7" key="1">
    <citation type="submission" date="2022-10" db="EMBL/GenBank/DDBJ databases">
        <title>Gaoshiqiia sediminis gen. nov., sp. nov., isolated from coastal sediment.</title>
        <authorList>
            <person name="Yu W.X."/>
            <person name="Mu D.S."/>
            <person name="Du J.Z."/>
            <person name="Liang Y.Q."/>
        </authorList>
    </citation>
    <scope>NUCLEOTIDE SEQUENCE</scope>
    <source>
        <strain evidence="7">A06</strain>
    </source>
</reference>
<keyword evidence="2" id="KW-1003">Cell membrane</keyword>
<name>A0AA41Y770_9BACT</name>
<evidence type="ECO:0000256" key="1">
    <source>
        <dbReference type="ARBA" id="ARBA00004651"/>
    </source>
</evidence>
<keyword evidence="3 6" id="KW-0812">Transmembrane</keyword>
<dbReference type="EMBL" id="JAPAAF010000046">
    <property type="protein sequence ID" value="MCW0484679.1"/>
    <property type="molecule type" value="Genomic_DNA"/>
</dbReference>
<evidence type="ECO:0000313" key="7">
    <source>
        <dbReference type="EMBL" id="MCW0484679.1"/>
    </source>
</evidence>
<dbReference type="AlphaFoldDB" id="A0AA41Y770"/>
<feature type="transmembrane region" description="Helical" evidence="6">
    <location>
        <begin position="6"/>
        <end position="28"/>
    </location>
</feature>
<feature type="transmembrane region" description="Helical" evidence="6">
    <location>
        <begin position="40"/>
        <end position="65"/>
    </location>
</feature>
<keyword evidence="8" id="KW-1185">Reference proteome</keyword>
<dbReference type="GO" id="GO:0015171">
    <property type="term" value="F:amino acid transmembrane transporter activity"/>
    <property type="evidence" value="ECO:0007669"/>
    <property type="project" value="TreeGrafter"/>
</dbReference>
<keyword evidence="5 6" id="KW-0472">Membrane</keyword>
<feature type="transmembrane region" description="Helical" evidence="6">
    <location>
        <begin position="71"/>
        <end position="92"/>
    </location>
</feature>
<comment type="subcellular location">
    <subcellularLocation>
        <location evidence="1">Cell membrane</location>
        <topology evidence="1">Multi-pass membrane protein</topology>
    </subcellularLocation>
</comment>
<proteinExistence type="predicted"/>
<dbReference type="Pfam" id="PF01810">
    <property type="entry name" value="LysE"/>
    <property type="match status" value="1"/>
</dbReference>
<evidence type="ECO:0000256" key="4">
    <source>
        <dbReference type="ARBA" id="ARBA00022989"/>
    </source>
</evidence>
<feature type="transmembrane region" description="Helical" evidence="6">
    <location>
        <begin position="147"/>
        <end position="173"/>
    </location>
</feature>
<evidence type="ECO:0000256" key="6">
    <source>
        <dbReference type="SAM" id="Phobius"/>
    </source>
</evidence>
<evidence type="ECO:0000256" key="2">
    <source>
        <dbReference type="ARBA" id="ARBA00022475"/>
    </source>
</evidence>
<protein>
    <submittedName>
        <fullName evidence="7">LysE family transporter</fullName>
    </submittedName>
</protein>
<dbReference type="InterPro" id="IPR001123">
    <property type="entry name" value="LeuE-type"/>
</dbReference>
<dbReference type="PANTHER" id="PTHR30086:SF20">
    <property type="entry name" value="ARGININE EXPORTER PROTEIN ARGO-RELATED"/>
    <property type="match status" value="1"/>
</dbReference>
<evidence type="ECO:0000256" key="5">
    <source>
        <dbReference type="ARBA" id="ARBA00023136"/>
    </source>
</evidence>
<evidence type="ECO:0000313" key="8">
    <source>
        <dbReference type="Proteomes" id="UP001163821"/>
    </source>
</evidence>
<dbReference type="Proteomes" id="UP001163821">
    <property type="component" value="Unassembled WGS sequence"/>
</dbReference>
<dbReference type="PANTHER" id="PTHR30086">
    <property type="entry name" value="ARGININE EXPORTER PROTEIN ARGO"/>
    <property type="match status" value="1"/>
</dbReference>
<dbReference type="RefSeq" id="WP_282593270.1">
    <property type="nucleotide sequence ID" value="NZ_JAPAAF010000046.1"/>
</dbReference>
<evidence type="ECO:0000256" key="3">
    <source>
        <dbReference type="ARBA" id="ARBA00022692"/>
    </source>
</evidence>
<comment type="caution">
    <text evidence="7">The sequence shown here is derived from an EMBL/GenBank/DDBJ whole genome shotgun (WGS) entry which is preliminary data.</text>
</comment>
<gene>
    <name evidence="7" type="ORF">N2K84_18235</name>
</gene>
<accession>A0AA41Y770</accession>
<organism evidence="7 8">
    <name type="scientific">Gaoshiqia sediminis</name>
    <dbReference type="NCBI Taxonomy" id="2986998"/>
    <lineage>
        <taxon>Bacteria</taxon>
        <taxon>Pseudomonadati</taxon>
        <taxon>Bacteroidota</taxon>
        <taxon>Bacteroidia</taxon>
        <taxon>Marinilabiliales</taxon>
        <taxon>Prolixibacteraceae</taxon>
        <taxon>Gaoshiqia</taxon>
    </lineage>
</organism>